<accession>A0ABY3X0D3</accession>
<evidence type="ECO:0000259" key="1">
    <source>
        <dbReference type="Pfam" id="PF01939"/>
    </source>
</evidence>
<dbReference type="GO" id="GO:0004519">
    <property type="term" value="F:endonuclease activity"/>
    <property type="evidence" value="ECO:0007669"/>
    <property type="project" value="UniProtKB-KW"/>
</dbReference>
<evidence type="ECO:0000313" key="2">
    <source>
        <dbReference type="EMBL" id="UNM96343.1"/>
    </source>
</evidence>
<keyword evidence="2" id="KW-0378">Hydrolase</keyword>
<organism evidence="2 3">
    <name type="scientific">Ignatzschineria rhizosphaerae</name>
    <dbReference type="NCBI Taxonomy" id="2923279"/>
    <lineage>
        <taxon>Bacteria</taxon>
        <taxon>Pseudomonadati</taxon>
        <taxon>Pseudomonadota</taxon>
        <taxon>Gammaproteobacteria</taxon>
        <taxon>Cardiobacteriales</taxon>
        <taxon>Ignatzschineriaceae</taxon>
        <taxon>Ignatzschineria</taxon>
    </lineage>
</organism>
<keyword evidence="2" id="KW-0255">Endonuclease</keyword>
<gene>
    <name evidence="2" type="ORF">MMG00_00185</name>
</gene>
<dbReference type="EMBL" id="CP093379">
    <property type="protein sequence ID" value="UNM96343.1"/>
    <property type="molecule type" value="Genomic_DNA"/>
</dbReference>
<proteinExistence type="predicted"/>
<dbReference type="Pfam" id="PF01939">
    <property type="entry name" value="NucS_C"/>
    <property type="match status" value="1"/>
</dbReference>
<dbReference type="Gene3D" id="3.40.1350.10">
    <property type="match status" value="1"/>
</dbReference>
<dbReference type="InterPro" id="IPR048301">
    <property type="entry name" value="NucS_C"/>
</dbReference>
<name>A0ABY3X0D3_9GAMM</name>
<keyword evidence="3" id="KW-1185">Reference proteome</keyword>
<dbReference type="InterPro" id="IPR011856">
    <property type="entry name" value="tRNA_endonuc-like_dom_sf"/>
</dbReference>
<dbReference type="Proteomes" id="UP000829542">
    <property type="component" value="Chromosome"/>
</dbReference>
<sequence>MALYKLQSDHSLEEIKATAFSSNQILEQDLQKLILHKPEILGEDLLIFSEEYCEWNESRKRIDLLALDRAGNLVVIEIKRDHGFHMDLQAIRYAAMLSQMSYEDAVATYQAFLQKTALERDARDEINKFITGFNEEITEFAKDIRIILVSNEFSKEITAVSLWLRSKNIDIKCVKLEHYYDKNTSSTYIDSDVIIPLKEAEDYLISTQKKEDTQQDFIRSVNSQKDYTKYEFKGQEYGKGRLVLEVMKDYIQQHPHLSLIELQQLFPSSLQSSLDVIVDLDSATEINNKGYKRYFNQEDDLIHLGSGEIGLVCSQWGIGNIDNFIDKVHDLYKSEVITIRNKSKSGLNLTKG</sequence>
<reference evidence="2 3" key="1">
    <citation type="submission" date="2022-03" db="EMBL/GenBank/DDBJ databases">
        <title>Ignatzschineria rhizosphaerae HR5S32.</title>
        <authorList>
            <person name="Sun J.Q."/>
            <person name="Feng J.Y."/>
        </authorList>
    </citation>
    <scope>NUCLEOTIDE SEQUENCE [LARGE SCALE GENOMIC DNA]</scope>
    <source>
        <strain evidence="2 3">HR5S32</strain>
    </source>
</reference>
<protein>
    <submittedName>
        <fullName evidence="2">Endonuclease NucS</fullName>
    </submittedName>
</protein>
<dbReference type="RefSeq" id="WP_242149745.1">
    <property type="nucleotide sequence ID" value="NZ_CP093379.1"/>
</dbReference>
<feature type="domain" description="Endonuclease NucS C-terminal" evidence="1">
    <location>
        <begin position="27"/>
        <end position="106"/>
    </location>
</feature>
<keyword evidence="2" id="KW-0540">Nuclease</keyword>
<evidence type="ECO:0000313" key="3">
    <source>
        <dbReference type="Proteomes" id="UP000829542"/>
    </source>
</evidence>